<dbReference type="InterPro" id="IPR002347">
    <property type="entry name" value="SDR_fam"/>
</dbReference>
<accession>A0A366IK29</accession>
<name>A0A366IK29_9MICO</name>
<comment type="caution">
    <text evidence="1">The sequence shown here is derived from an EMBL/GenBank/DDBJ whole genome shotgun (WGS) entry which is preliminary data.</text>
</comment>
<organism evidence="1 2">
    <name type="scientific">Brevibacterium celere</name>
    <dbReference type="NCBI Taxonomy" id="225845"/>
    <lineage>
        <taxon>Bacteria</taxon>
        <taxon>Bacillati</taxon>
        <taxon>Actinomycetota</taxon>
        <taxon>Actinomycetes</taxon>
        <taxon>Micrococcales</taxon>
        <taxon>Brevibacteriaceae</taxon>
        <taxon>Brevibacterium</taxon>
    </lineage>
</organism>
<dbReference type="PANTHER" id="PTHR44147">
    <property type="entry name" value="DEHYDROGENASE/REDUCTASE SDR FAMILY MEMBER 1"/>
    <property type="match status" value="1"/>
</dbReference>
<dbReference type="SUPFAM" id="SSF51735">
    <property type="entry name" value="NAD(P)-binding Rossmann-fold domains"/>
    <property type="match status" value="1"/>
</dbReference>
<dbReference type="Pfam" id="PF00106">
    <property type="entry name" value="adh_short"/>
    <property type="match status" value="1"/>
</dbReference>
<dbReference type="InterPro" id="IPR036291">
    <property type="entry name" value="NAD(P)-bd_dom_sf"/>
</dbReference>
<dbReference type="PANTHER" id="PTHR44147:SF2">
    <property type="entry name" value="DEHYDROGENASE_REDUCTASE SDR FAMILY MEMBER 1"/>
    <property type="match status" value="1"/>
</dbReference>
<dbReference type="NCBIfam" id="NF006159">
    <property type="entry name" value="PRK08303.1"/>
    <property type="match status" value="1"/>
</dbReference>
<gene>
    <name evidence="1" type="ORF">DFO65_105245</name>
</gene>
<dbReference type="PRINTS" id="PR00081">
    <property type="entry name" value="GDHRDH"/>
</dbReference>
<dbReference type="Proteomes" id="UP000253509">
    <property type="component" value="Unassembled WGS sequence"/>
</dbReference>
<dbReference type="EMBL" id="QNSB01000005">
    <property type="protein sequence ID" value="RBP71640.1"/>
    <property type="molecule type" value="Genomic_DNA"/>
</dbReference>
<dbReference type="Gene3D" id="3.40.50.720">
    <property type="entry name" value="NAD(P)-binding Rossmann-like Domain"/>
    <property type="match status" value="1"/>
</dbReference>
<dbReference type="AlphaFoldDB" id="A0A366IK29"/>
<protein>
    <submittedName>
        <fullName evidence="1">NAD(P)-dependent dehydrogenase (Short-subunit alcohol dehydrogenase family)</fullName>
    </submittedName>
</protein>
<proteinExistence type="predicted"/>
<sequence length="329" mass="35531">MGAQTGPMTTNTISEHPFPPFEQRALAGRVALVAGATRGAGRAIAVSLARAGAHVWCTGRSTAGRPSDYGRPETLDGTLALIAEHGGRAEAHVCDHLDPDQVRALVERIDAVHGRLDILVDDIGGEAYMSRGESFWQRDLEAGMRQLRTGLITHVITAHAALPLLTRRPGGLVVDITDGTEEYNGTHFRDSVWLDLTKTAVSRFAFGLGHELRAAGATAVAITPGWLRSELMLEAFSTTEETWWADSLDADRDLPPADFAISESPHLLGRAVTALAADPDRGRFTTRTVSTFALARHYGFSDTDGSRPDSWGYIAAKEKHGRADPEAFR</sequence>
<keyword evidence="2" id="KW-1185">Reference proteome</keyword>
<evidence type="ECO:0000313" key="1">
    <source>
        <dbReference type="EMBL" id="RBP71640.1"/>
    </source>
</evidence>
<reference evidence="1 2" key="1">
    <citation type="submission" date="2018-06" db="EMBL/GenBank/DDBJ databases">
        <title>Freshwater and sediment microbial communities from various areas in North America, analyzing microbe dynamics in response to fracking.</title>
        <authorList>
            <person name="Lamendella R."/>
        </authorList>
    </citation>
    <scope>NUCLEOTIDE SEQUENCE [LARGE SCALE GENOMIC DNA]</scope>
    <source>
        <strain evidence="1 2">3b_TX</strain>
    </source>
</reference>
<evidence type="ECO:0000313" key="2">
    <source>
        <dbReference type="Proteomes" id="UP000253509"/>
    </source>
</evidence>